<dbReference type="InterPro" id="IPR036105">
    <property type="entry name" value="DiNase_FeMo-co_biosyn_sf"/>
</dbReference>
<evidence type="ECO:0000313" key="4">
    <source>
        <dbReference type="EMBL" id="SIS37866.1"/>
    </source>
</evidence>
<dbReference type="InterPro" id="IPR013480">
    <property type="entry name" value="NifX"/>
</dbReference>
<gene>
    <name evidence="4" type="ORF">SAMN05421779_101312</name>
</gene>
<dbReference type="SUPFAM" id="SSF53146">
    <property type="entry name" value="Nitrogenase accessory factor-like"/>
    <property type="match status" value="1"/>
</dbReference>
<feature type="domain" description="Dinitrogenase iron-molybdenum cofactor biosynthesis" evidence="3">
    <location>
        <begin position="37"/>
        <end position="135"/>
    </location>
</feature>
<dbReference type="Proteomes" id="UP000185678">
    <property type="component" value="Unassembled WGS sequence"/>
</dbReference>
<dbReference type="PANTHER" id="PTHR33937:SF1">
    <property type="entry name" value="IRON-MOLIBDENUM COFACTOR PROCESSING PROTEIN"/>
    <property type="match status" value="1"/>
</dbReference>
<keyword evidence="2" id="KW-0535">Nitrogen fixation</keyword>
<name>A0A1N7ILJ5_9PROT</name>
<dbReference type="Pfam" id="PF02579">
    <property type="entry name" value="Nitro_FeMo-Co"/>
    <property type="match status" value="1"/>
</dbReference>
<keyword evidence="5" id="KW-1185">Reference proteome</keyword>
<dbReference type="Gene3D" id="3.30.420.130">
    <property type="entry name" value="Dinitrogenase iron-molybdenum cofactor biosynthesis domain"/>
    <property type="match status" value="1"/>
</dbReference>
<evidence type="ECO:0000256" key="1">
    <source>
        <dbReference type="ARBA" id="ARBA00010285"/>
    </source>
</evidence>
<organism evidence="4 5">
    <name type="scientific">Insolitispirillum peregrinum</name>
    <dbReference type="NCBI Taxonomy" id="80876"/>
    <lineage>
        <taxon>Bacteria</taxon>
        <taxon>Pseudomonadati</taxon>
        <taxon>Pseudomonadota</taxon>
        <taxon>Alphaproteobacteria</taxon>
        <taxon>Rhodospirillales</taxon>
        <taxon>Novispirillaceae</taxon>
        <taxon>Insolitispirillum</taxon>
    </lineage>
</organism>
<dbReference type="NCBIfam" id="TIGR02663">
    <property type="entry name" value="nifX"/>
    <property type="match status" value="1"/>
</dbReference>
<reference evidence="4 5" key="1">
    <citation type="submission" date="2017-01" db="EMBL/GenBank/DDBJ databases">
        <authorList>
            <person name="Mah S.A."/>
            <person name="Swanson W.J."/>
            <person name="Moy G.W."/>
            <person name="Vacquier V.D."/>
        </authorList>
    </citation>
    <scope>NUCLEOTIDE SEQUENCE [LARGE SCALE GENOMIC DNA]</scope>
    <source>
        <strain evidence="4 5">DSM 11589</strain>
    </source>
</reference>
<dbReference type="STRING" id="80876.SAMN05421779_101312"/>
<protein>
    <submittedName>
        <fullName evidence="4">Nitrogen fixation protein NifX</fullName>
    </submittedName>
</protein>
<dbReference type="GO" id="GO:0009399">
    <property type="term" value="P:nitrogen fixation"/>
    <property type="evidence" value="ECO:0007669"/>
    <property type="project" value="InterPro"/>
</dbReference>
<dbReference type="PANTHER" id="PTHR33937">
    <property type="entry name" value="IRON-MOLYBDENUM PROTEIN-RELATED-RELATED"/>
    <property type="match status" value="1"/>
</dbReference>
<dbReference type="AlphaFoldDB" id="A0A1N7ILJ5"/>
<comment type="similarity">
    <text evidence="1">Belongs to the NifX/NifY family.</text>
</comment>
<dbReference type="InterPro" id="IPR051840">
    <property type="entry name" value="NifX/NifY_domain"/>
</dbReference>
<proteinExistence type="inferred from homology"/>
<dbReference type="RefSeq" id="WP_076398290.1">
    <property type="nucleotide sequence ID" value="NZ_FTOA01000001.1"/>
</dbReference>
<dbReference type="CDD" id="cd00853">
    <property type="entry name" value="NifX"/>
    <property type="match status" value="1"/>
</dbReference>
<dbReference type="EMBL" id="FTOA01000001">
    <property type="protein sequence ID" value="SIS37866.1"/>
    <property type="molecule type" value="Genomic_DNA"/>
</dbReference>
<dbReference type="GO" id="GO:0051540">
    <property type="term" value="F:metal cluster binding"/>
    <property type="evidence" value="ECO:0007669"/>
    <property type="project" value="InterPro"/>
</dbReference>
<accession>A0A1N7ILJ5</accession>
<dbReference type="InterPro" id="IPR034169">
    <property type="entry name" value="NifX-like"/>
</dbReference>
<evidence type="ECO:0000256" key="2">
    <source>
        <dbReference type="ARBA" id="ARBA00023231"/>
    </source>
</evidence>
<evidence type="ECO:0000259" key="3">
    <source>
        <dbReference type="Pfam" id="PF02579"/>
    </source>
</evidence>
<sequence>MAVRTLRLVEEGDSVMLDRRPVKGGHMRVAFTTSDMKTVNAHFAGAKTIAVYEISQDDSRFVEALQFENKSGEEGKHGDDGEERINARIRSLEGCALLFVKAIGGPAAAKVVRANVHPIKLPQEETIADVIERVQGMMKGNPPPWLRKIMLQTGGQVDEMAFMDDEE</sequence>
<evidence type="ECO:0000313" key="5">
    <source>
        <dbReference type="Proteomes" id="UP000185678"/>
    </source>
</evidence>
<dbReference type="InterPro" id="IPR003731">
    <property type="entry name" value="Di-Nase_FeMo-co_biosynth"/>
</dbReference>